<dbReference type="GO" id="GO:0005524">
    <property type="term" value="F:ATP binding"/>
    <property type="evidence" value="ECO:0007669"/>
    <property type="project" value="UniProtKB-KW"/>
</dbReference>
<dbReference type="InterPro" id="IPR050141">
    <property type="entry name" value="GCL_type2/YbdK_subfam"/>
</dbReference>
<dbReference type="STRING" id="1121409.SAMN02745124_02124"/>
<dbReference type="Pfam" id="PF04107">
    <property type="entry name" value="GCS2"/>
    <property type="match status" value="1"/>
</dbReference>
<evidence type="ECO:0000256" key="4">
    <source>
        <dbReference type="HAMAP-Rule" id="MF_01609"/>
    </source>
</evidence>
<evidence type="ECO:0000313" key="6">
    <source>
        <dbReference type="Proteomes" id="UP000184139"/>
    </source>
</evidence>
<dbReference type="Gene3D" id="3.30.590.20">
    <property type="match status" value="1"/>
</dbReference>
<keyword evidence="6" id="KW-1185">Reference proteome</keyword>
<dbReference type="EMBL" id="FQXS01000011">
    <property type="protein sequence ID" value="SHH83371.1"/>
    <property type="molecule type" value="Genomic_DNA"/>
</dbReference>
<keyword evidence="2 4" id="KW-0547">Nucleotide-binding</keyword>
<sequence>MAAESYQFQPSAPFTLGVEIEFQIIDRSDCSLVPFGPQLLNLAPQLLRPRLALELIKSMLEIQTGICNNVRAVENDLLQTCSLADELAEDNGCLLYAASLHPFARAAGQELTDDSRYLRIMQELQIIGRRFISQGLHVHVGMVDGDTAIRVCNAIQAFLPVFLALSTSSPFFQGKDTGLMSYRTKLFEVLPLAGIYEYMPDWQAFATQFDELKRHGVIETIHDVWWDVRPNGTFGTVEIRICDLPTRFNDILAIVALIQGTVAWLVDRAGETRPLQLSLLQANKWQAARYGLEGRFIDPTGLLGSHAMNLRLAAMLLKKKVTESSVQLNSISYLDYLDSIISGGTGADLQRRIYRQTGNFKEVIREVQQGFWK</sequence>
<comment type="function">
    <text evidence="4">ATP-dependent carboxylate-amine ligase which exhibits weak glutamate--cysteine ligase activity.</text>
</comment>
<keyword evidence="1 4" id="KW-0436">Ligase</keyword>
<gene>
    <name evidence="5" type="ORF">SAMN02745124_02124</name>
</gene>
<reference evidence="5 6" key="1">
    <citation type="submission" date="2016-11" db="EMBL/GenBank/DDBJ databases">
        <authorList>
            <person name="Jaros S."/>
            <person name="Januszkiewicz K."/>
            <person name="Wedrychowicz H."/>
        </authorList>
    </citation>
    <scope>NUCLEOTIDE SEQUENCE [LARGE SCALE GENOMIC DNA]</scope>
    <source>
        <strain evidence="5 6">DSM 9705</strain>
    </source>
</reference>
<dbReference type="Proteomes" id="UP000184139">
    <property type="component" value="Unassembled WGS sequence"/>
</dbReference>
<proteinExistence type="inferred from homology"/>
<accession>A0A1M5W7C9</accession>
<evidence type="ECO:0000256" key="1">
    <source>
        <dbReference type="ARBA" id="ARBA00022598"/>
    </source>
</evidence>
<comment type="similarity">
    <text evidence="4">Belongs to the glutamate--cysteine ligase type 2 family. YbdK subfamily.</text>
</comment>
<dbReference type="GO" id="GO:0042398">
    <property type="term" value="P:modified amino acid biosynthetic process"/>
    <property type="evidence" value="ECO:0007669"/>
    <property type="project" value="InterPro"/>
</dbReference>
<evidence type="ECO:0000256" key="2">
    <source>
        <dbReference type="ARBA" id="ARBA00022741"/>
    </source>
</evidence>
<dbReference type="HAMAP" id="MF_01609">
    <property type="entry name" value="Glu_cys_ligase_2"/>
    <property type="match status" value="1"/>
</dbReference>
<evidence type="ECO:0000256" key="3">
    <source>
        <dbReference type="ARBA" id="ARBA00022840"/>
    </source>
</evidence>
<dbReference type="PANTHER" id="PTHR36510">
    <property type="entry name" value="GLUTAMATE--CYSTEINE LIGASE 2-RELATED"/>
    <property type="match status" value="1"/>
</dbReference>
<evidence type="ECO:0000313" key="5">
    <source>
        <dbReference type="EMBL" id="SHH83371.1"/>
    </source>
</evidence>
<name>A0A1M5W7C9_9BACT</name>
<dbReference type="InterPro" id="IPR014746">
    <property type="entry name" value="Gln_synth/guanido_kin_cat_dom"/>
</dbReference>
<comment type="catalytic activity">
    <reaction evidence="4">
        <text>L-cysteine + L-glutamate + ATP = gamma-L-glutamyl-L-cysteine + ADP + phosphate + H(+)</text>
        <dbReference type="Rhea" id="RHEA:13285"/>
        <dbReference type="ChEBI" id="CHEBI:15378"/>
        <dbReference type="ChEBI" id="CHEBI:29985"/>
        <dbReference type="ChEBI" id="CHEBI:30616"/>
        <dbReference type="ChEBI" id="CHEBI:35235"/>
        <dbReference type="ChEBI" id="CHEBI:43474"/>
        <dbReference type="ChEBI" id="CHEBI:58173"/>
        <dbReference type="ChEBI" id="CHEBI:456216"/>
        <dbReference type="EC" id="6.3.2.2"/>
    </reaction>
</comment>
<dbReference type="InterPro" id="IPR011793">
    <property type="entry name" value="YbdK"/>
</dbReference>
<dbReference type="NCBIfam" id="TIGR02050">
    <property type="entry name" value="gshA_cyan_rel"/>
    <property type="match status" value="1"/>
</dbReference>
<dbReference type="InterPro" id="IPR006336">
    <property type="entry name" value="GCS2"/>
</dbReference>
<protein>
    <recommendedName>
        <fullName evidence="4">Putative glutamate--cysteine ligase 2</fullName>
        <ecNumber evidence="4">6.3.2.2</ecNumber>
    </recommendedName>
    <alternativeName>
        <fullName evidence="4">Gamma-glutamylcysteine synthetase 2</fullName>
        <shortName evidence="4">GCS 2</shortName>
        <shortName evidence="4">Gamma-GCS 2</shortName>
    </alternativeName>
</protein>
<dbReference type="RefSeq" id="WP_073375861.1">
    <property type="nucleotide sequence ID" value="NZ_FQXS01000011.1"/>
</dbReference>
<dbReference type="OrthoDB" id="9769628at2"/>
<dbReference type="AlphaFoldDB" id="A0A1M5W7C9"/>
<dbReference type="EC" id="6.3.2.2" evidence="4"/>
<dbReference type="SUPFAM" id="SSF55931">
    <property type="entry name" value="Glutamine synthetase/guanido kinase"/>
    <property type="match status" value="1"/>
</dbReference>
<organism evidence="5 6">
    <name type="scientific">Desulfofustis glycolicus DSM 9705</name>
    <dbReference type="NCBI Taxonomy" id="1121409"/>
    <lineage>
        <taxon>Bacteria</taxon>
        <taxon>Pseudomonadati</taxon>
        <taxon>Thermodesulfobacteriota</taxon>
        <taxon>Desulfobulbia</taxon>
        <taxon>Desulfobulbales</taxon>
        <taxon>Desulfocapsaceae</taxon>
        <taxon>Desulfofustis</taxon>
    </lineage>
</organism>
<dbReference type="GO" id="GO:0004357">
    <property type="term" value="F:glutamate-cysteine ligase activity"/>
    <property type="evidence" value="ECO:0007669"/>
    <property type="project" value="UniProtKB-EC"/>
</dbReference>
<dbReference type="PANTHER" id="PTHR36510:SF1">
    <property type="entry name" value="GLUTAMATE--CYSTEINE LIGASE 2-RELATED"/>
    <property type="match status" value="1"/>
</dbReference>
<keyword evidence="3 4" id="KW-0067">ATP-binding</keyword>